<dbReference type="EMBL" id="JAUEPS010000019">
    <property type="protein sequence ID" value="KAK0458088.1"/>
    <property type="molecule type" value="Genomic_DNA"/>
</dbReference>
<protein>
    <recommendedName>
        <fullName evidence="2">DUF6534 domain-containing protein</fullName>
    </recommendedName>
</protein>
<dbReference type="Proteomes" id="UP001175211">
    <property type="component" value="Unassembled WGS sequence"/>
</dbReference>
<feature type="transmembrane region" description="Helical" evidence="1">
    <location>
        <begin position="173"/>
        <end position="194"/>
    </location>
</feature>
<keyword evidence="4" id="KW-1185">Reference proteome</keyword>
<name>A0AA39N5E5_ARMTA</name>
<evidence type="ECO:0000256" key="1">
    <source>
        <dbReference type="SAM" id="Phobius"/>
    </source>
</evidence>
<evidence type="ECO:0000313" key="4">
    <source>
        <dbReference type="Proteomes" id="UP001175211"/>
    </source>
</evidence>
<reference evidence="3" key="1">
    <citation type="submission" date="2023-06" db="EMBL/GenBank/DDBJ databases">
        <authorList>
            <consortium name="Lawrence Berkeley National Laboratory"/>
            <person name="Ahrendt S."/>
            <person name="Sahu N."/>
            <person name="Indic B."/>
            <person name="Wong-Bajracharya J."/>
            <person name="Merenyi Z."/>
            <person name="Ke H.-M."/>
            <person name="Monk M."/>
            <person name="Kocsube S."/>
            <person name="Drula E."/>
            <person name="Lipzen A."/>
            <person name="Balint B."/>
            <person name="Henrissat B."/>
            <person name="Andreopoulos B."/>
            <person name="Martin F.M."/>
            <person name="Harder C.B."/>
            <person name="Rigling D."/>
            <person name="Ford K.L."/>
            <person name="Foster G.D."/>
            <person name="Pangilinan J."/>
            <person name="Papanicolaou A."/>
            <person name="Barry K."/>
            <person name="LaButti K."/>
            <person name="Viragh M."/>
            <person name="Koriabine M."/>
            <person name="Yan M."/>
            <person name="Riley R."/>
            <person name="Champramary S."/>
            <person name="Plett K.L."/>
            <person name="Tsai I.J."/>
            <person name="Slot J."/>
            <person name="Sipos G."/>
            <person name="Plett J."/>
            <person name="Nagy L.G."/>
            <person name="Grigoriev I.V."/>
        </authorList>
    </citation>
    <scope>NUCLEOTIDE SEQUENCE</scope>
    <source>
        <strain evidence="3">CCBAS 213</strain>
    </source>
</reference>
<keyword evidence="1" id="KW-0472">Membrane</keyword>
<feature type="transmembrane region" description="Helical" evidence="1">
    <location>
        <begin position="95"/>
        <end position="119"/>
    </location>
</feature>
<organism evidence="3 4">
    <name type="scientific">Armillaria tabescens</name>
    <name type="common">Ringless honey mushroom</name>
    <name type="synonym">Agaricus tabescens</name>
    <dbReference type="NCBI Taxonomy" id="1929756"/>
    <lineage>
        <taxon>Eukaryota</taxon>
        <taxon>Fungi</taxon>
        <taxon>Dikarya</taxon>
        <taxon>Basidiomycota</taxon>
        <taxon>Agaricomycotina</taxon>
        <taxon>Agaricomycetes</taxon>
        <taxon>Agaricomycetidae</taxon>
        <taxon>Agaricales</taxon>
        <taxon>Marasmiineae</taxon>
        <taxon>Physalacriaceae</taxon>
        <taxon>Desarmillaria</taxon>
    </lineage>
</organism>
<feature type="domain" description="DUF6534" evidence="2">
    <location>
        <begin position="140"/>
        <end position="219"/>
    </location>
</feature>
<dbReference type="InterPro" id="IPR045339">
    <property type="entry name" value="DUF6534"/>
</dbReference>
<comment type="caution">
    <text evidence="3">The sequence shown here is derived from an EMBL/GenBank/DDBJ whole genome shotgun (WGS) entry which is preliminary data.</text>
</comment>
<feature type="transmembrane region" description="Helical" evidence="1">
    <location>
        <begin position="131"/>
        <end position="152"/>
    </location>
</feature>
<evidence type="ECO:0000259" key="2">
    <source>
        <dbReference type="Pfam" id="PF20152"/>
    </source>
</evidence>
<dbReference type="GeneID" id="85356849"/>
<gene>
    <name evidence="3" type="ORF">EV420DRAFT_1546441</name>
</gene>
<proteinExistence type="predicted"/>
<feature type="transmembrane region" description="Helical" evidence="1">
    <location>
        <begin position="200"/>
        <end position="221"/>
    </location>
</feature>
<dbReference type="Pfam" id="PF20152">
    <property type="entry name" value="DUF6534"/>
    <property type="match status" value="1"/>
</dbReference>
<feature type="transmembrane region" description="Helical" evidence="1">
    <location>
        <begin position="24"/>
        <end position="50"/>
    </location>
</feature>
<dbReference type="RefSeq" id="XP_060330380.1">
    <property type="nucleotide sequence ID" value="XM_060473301.1"/>
</dbReference>
<dbReference type="AlphaFoldDB" id="A0AA39N5E5"/>
<keyword evidence="1" id="KW-1133">Transmembrane helix</keyword>
<evidence type="ECO:0000313" key="3">
    <source>
        <dbReference type="EMBL" id="KAK0458088.1"/>
    </source>
</evidence>
<feature type="transmembrane region" description="Helical" evidence="1">
    <location>
        <begin position="62"/>
        <end position="83"/>
    </location>
</feature>
<accession>A0AA39N5E5</accession>
<sequence length="255" mass="28582">MVLYTSQLALSIYCLSHFSTAMRLYYWIWTSLFLDGACSIIVMANVYTYLIINDGSIYPISIWMLPTIILLTYTSASIAQAFFCYRYWTVARNRWITGWIIILITAHMLCSLASCLVFITHPTHISTAIPLTIASSAVCAITDLTIAGSLAWTLSRIQSPCPITRNLLRRVMIHALTCGFTTAFSTTLMSILMFTAWNAFYTIFAILGRIYSLTILFNLILLKASSHNEESDDGSEPQTILSPICEFFCHGSLPS</sequence>
<keyword evidence="1" id="KW-0812">Transmembrane</keyword>